<dbReference type="Pfam" id="PF13456">
    <property type="entry name" value="RVT_3"/>
    <property type="match status" value="1"/>
</dbReference>
<dbReference type="InterPro" id="IPR002156">
    <property type="entry name" value="RNaseH_domain"/>
</dbReference>
<gene>
    <name evidence="2" type="ORF">RHSIM_RhsimUnG0175300</name>
</gene>
<dbReference type="GO" id="GO:0003676">
    <property type="term" value="F:nucleic acid binding"/>
    <property type="evidence" value="ECO:0007669"/>
    <property type="project" value="InterPro"/>
</dbReference>
<protein>
    <recommendedName>
        <fullName evidence="1">RNase H type-1 domain-containing protein</fullName>
    </recommendedName>
</protein>
<accession>A0A834FUM2</accession>
<comment type="caution">
    <text evidence="2">The sequence shown here is derived from an EMBL/GenBank/DDBJ whole genome shotgun (WGS) entry which is preliminary data.</text>
</comment>
<dbReference type="OrthoDB" id="1113557at2759"/>
<dbReference type="Proteomes" id="UP000626092">
    <property type="component" value="Unassembled WGS sequence"/>
</dbReference>
<reference evidence="2" key="1">
    <citation type="submission" date="2019-11" db="EMBL/GenBank/DDBJ databases">
        <authorList>
            <person name="Liu Y."/>
            <person name="Hou J."/>
            <person name="Li T.-Q."/>
            <person name="Guan C.-H."/>
            <person name="Wu X."/>
            <person name="Wu H.-Z."/>
            <person name="Ling F."/>
            <person name="Zhang R."/>
            <person name="Shi X.-G."/>
            <person name="Ren J.-P."/>
            <person name="Chen E.-F."/>
            <person name="Sun J.-M."/>
        </authorList>
    </citation>
    <scope>NUCLEOTIDE SEQUENCE</scope>
    <source>
        <strain evidence="2">Adult_tree_wgs_1</strain>
        <tissue evidence="2">Leaves</tissue>
    </source>
</reference>
<evidence type="ECO:0000313" key="3">
    <source>
        <dbReference type="Proteomes" id="UP000626092"/>
    </source>
</evidence>
<dbReference type="AlphaFoldDB" id="A0A834FUM2"/>
<keyword evidence="3" id="KW-1185">Reference proteome</keyword>
<evidence type="ECO:0000313" key="2">
    <source>
        <dbReference type="EMBL" id="KAF7112951.1"/>
    </source>
</evidence>
<name>A0A834FUM2_RHOSS</name>
<dbReference type="EMBL" id="WJXA01000397">
    <property type="protein sequence ID" value="KAF7112951.1"/>
    <property type="molecule type" value="Genomic_DNA"/>
</dbReference>
<proteinExistence type="predicted"/>
<organism evidence="2 3">
    <name type="scientific">Rhododendron simsii</name>
    <name type="common">Sims's rhododendron</name>
    <dbReference type="NCBI Taxonomy" id="118357"/>
    <lineage>
        <taxon>Eukaryota</taxon>
        <taxon>Viridiplantae</taxon>
        <taxon>Streptophyta</taxon>
        <taxon>Embryophyta</taxon>
        <taxon>Tracheophyta</taxon>
        <taxon>Spermatophyta</taxon>
        <taxon>Magnoliopsida</taxon>
        <taxon>eudicotyledons</taxon>
        <taxon>Gunneridae</taxon>
        <taxon>Pentapetalae</taxon>
        <taxon>asterids</taxon>
        <taxon>Ericales</taxon>
        <taxon>Ericaceae</taxon>
        <taxon>Ericoideae</taxon>
        <taxon>Rhodoreae</taxon>
        <taxon>Rhododendron</taxon>
    </lineage>
</organism>
<dbReference type="GO" id="GO:0004523">
    <property type="term" value="F:RNA-DNA hybrid ribonuclease activity"/>
    <property type="evidence" value="ECO:0007669"/>
    <property type="project" value="InterPro"/>
</dbReference>
<evidence type="ECO:0000259" key="1">
    <source>
        <dbReference type="Pfam" id="PF13456"/>
    </source>
</evidence>
<sequence length="196" mass="21722">MAAAPNGCIRQDWPTLEIVNTKRKGKVGRPRTMWEILCNKIFAQAYGCLSFKAIFSDDNTPLEQSHRAPPISLRPDDQSWTGWLTGGQRLRIRKLLLSLSTLCGVFGDSGGLKKSSTSFFGADAWRKGSWEGVVAWVLDGVDGADDRGGTLKVYACSAFMVEAIAVLKAYEWAWNRGWRSVEVFTDCLQLVVLVLC</sequence>
<dbReference type="CDD" id="cd06222">
    <property type="entry name" value="RNase_H_like"/>
    <property type="match status" value="1"/>
</dbReference>
<dbReference type="InterPro" id="IPR044730">
    <property type="entry name" value="RNase_H-like_dom_plant"/>
</dbReference>
<feature type="domain" description="RNase H type-1" evidence="1">
    <location>
        <begin position="125"/>
        <end position="194"/>
    </location>
</feature>